<comment type="subcellular location">
    <subcellularLocation>
        <location evidence="3">Nucleus</location>
    </subcellularLocation>
</comment>
<dbReference type="GO" id="GO:0000981">
    <property type="term" value="F:DNA-binding transcription factor activity, RNA polymerase II-specific"/>
    <property type="evidence" value="ECO:0007669"/>
    <property type="project" value="TreeGrafter"/>
</dbReference>
<dbReference type="PANTHER" id="PTHR11849:SF308">
    <property type="entry name" value="ETS DOMAIN-CONTAINING PROTEIN"/>
    <property type="match status" value="1"/>
</dbReference>
<dbReference type="InterPro" id="IPR000418">
    <property type="entry name" value="Ets_dom"/>
</dbReference>
<sequence>MTFIEEEILSIEDFELYLDDSEDSGAEDWIEQKPSPQEIHFEDYGFNFKFMNHQVSNPPINNNAHFMGGATTDIHHHHIPTQTFAPNATYNSYSFLFNSVVARDQSNTTATVNSGVSFDLQLPDIGQVDFDYLQKMQQESHFWDRFYQENLKQEEFDDNQATLNLPNQPGENSNLQQQQIASSPPSVQTNTIYHFPADTKEGIIPKPTPPSNNNNDSESTNLSTSRTSKRMQQKSYSTLKTNSKQNPGKKNKRRRRKNLLKPGSQLYQFILQLLDDESKRELIRWEKPRSTGIFRIINKEQVSQLWGDARKRTMTYDSLSRGLRHYYSQGLLNAVNKKLHYQFTQKALDEWEVIRHKDLIEER</sequence>
<keyword evidence="2 3" id="KW-0238">DNA-binding</keyword>
<organism evidence="6 7">
    <name type="scientific">Clytia hemisphaerica</name>
    <dbReference type="NCBI Taxonomy" id="252671"/>
    <lineage>
        <taxon>Eukaryota</taxon>
        <taxon>Metazoa</taxon>
        <taxon>Cnidaria</taxon>
        <taxon>Hydrozoa</taxon>
        <taxon>Hydroidolina</taxon>
        <taxon>Leptothecata</taxon>
        <taxon>Obeliida</taxon>
        <taxon>Clytiidae</taxon>
        <taxon>Clytia</taxon>
    </lineage>
</organism>
<proteinExistence type="inferred from homology"/>
<dbReference type="GO" id="GO:0030154">
    <property type="term" value="P:cell differentiation"/>
    <property type="evidence" value="ECO:0007669"/>
    <property type="project" value="TreeGrafter"/>
</dbReference>
<name>A0A7M5WU57_9CNID</name>
<dbReference type="AlphaFoldDB" id="A0A7M5WU57"/>
<dbReference type="InterPro" id="IPR036388">
    <property type="entry name" value="WH-like_DNA-bd_sf"/>
</dbReference>
<evidence type="ECO:0000256" key="3">
    <source>
        <dbReference type="RuleBase" id="RU004019"/>
    </source>
</evidence>
<feature type="compositionally biased region" description="Basic residues" evidence="4">
    <location>
        <begin position="247"/>
        <end position="259"/>
    </location>
</feature>
<feature type="compositionally biased region" description="Polar residues" evidence="4">
    <location>
        <begin position="211"/>
        <end position="226"/>
    </location>
</feature>
<dbReference type="PROSITE" id="PS50061">
    <property type="entry name" value="ETS_DOMAIN_3"/>
    <property type="match status" value="1"/>
</dbReference>
<dbReference type="Pfam" id="PF00178">
    <property type="entry name" value="Ets"/>
    <property type="match status" value="1"/>
</dbReference>
<evidence type="ECO:0000256" key="4">
    <source>
        <dbReference type="SAM" id="MobiDB-lite"/>
    </source>
</evidence>
<dbReference type="GO" id="GO:0043565">
    <property type="term" value="F:sequence-specific DNA binding"/>
    <property type="evidence" value="ECO:0007669"/>
    <property type="project" value="InterPro"/>
</dbReference>
<feature type="region of interest" description="Disordered" evidence="4">
    <location>
        <begin position="161"/>
        <end position="259"/>
    </location>
</feature>
<evidence type="ECO:0000313" key="7">
    <source>
        <dbReference type="Proteomes" id="UP000594262"/>
    </source>
</evidence>
<protein>
    <recommendedName>
        <fullName evidence="5">ETS domain-containing protein</fullName>
    </recommendedName>
</protein>
<accession>A0A7M5WU57</accession>
<dbReference type="PRINTS" id="PR00454">
    <property type="entry name" value="ETSDOMAIN"/>
</dbReference>
<dbReference type="SMART" id="SM00413">
    <property type="entry name" value="ETS"/>
    <property type="match status" value="1"/>
</dbReference>
<dbReference type="PROSITE" id="PS00346">
    <property type="entry name" value="ETS_DOMAIN_2"/>
    <property type="match status" value="1"/>
</dbReference>
<dbReference type="OrthoDB" id="10067219at2759"/>
<dbReference type="Proteomes" id="UP000594262">
    <property type="component" value="Unplaced"/>
</dbReference>
<keyword evidence="3" id="KW-0539">Nucleus</keyword>
<reference evidence="6" key="1">
    <citation type="submission" date="2021-01" db="UniProtKB">
        <authorList>
            <consortium name="EnsemblMetazoa"/>
        </authorList>
    </citation>
    <scope>IDENTIFICATION</scope>
</reference>
<keyword evidence="7" id="KW-1185">Reference proteome</keyword>
<dbReference type="InterPro" id="IPR036390">
    <property type="entry name" value="WH_DNA-bd_sf"/>
</dbReference>
<evidence type="ECO:0000259" key="5">
    <source>
        <dbReference type="PROSITE" id="PS50061"/>
    </source>
</evidence>
<dbReference type="InterPro" id="IPR046328">
    <property type="entry name" value="ETS_fam"/>
</dbReference>
<dbReference type="SUPFAM" id="SSF46785">
    <property type="entry name" value="Winged helix' DNA-binding domain"/>
    <property type="match status" value="1"/>
</dbReference>
<evidence type="ECO:0000256" key="2">
    <source>
        <dbReference type="ARBA" id="ARBA00023125"/>
    </source>
</evidence>
<dbReference type="PANTHER" id="PTHR11849">
    <property type="entry name" value="ETS"/>
    <property type="match status" value="1"/>
</dbReference>
<dbReference type="EnsemblMetazoa" id="CLYHEMT013096.1">
    <property type="protein sequence ID" value="CLYHEMP013096.1"/>
    <property type="gene ID" value="CLYHEMG013096"/>
</dbReference>
<dbReference type="Gene3D" id="1.10.10.10">
    <property type="entry name" value="Winged helix-like DNA-binding domain superfamily/Winged helix DNA-binding domain"/>
    <property type="match status" value="1"/>
</dbReference>
<dbReference type="GeneID" id="136800984"/>
<feature type="domain" description="ETS" evidence="5">
    <location>
        <begin position="264"/>
        <end position="344"/>
    </location>
</feature>
<evidence type="ECO:0000256" key="1">
    <source>
        <dbReference type="ARBA" id="ARBA00005562"/>
    </source>
</evidence>
<evidence type="ECO:0000313" key="6">
    <source>
        <dbReference type="EnsemblMetazoa" id="CLYHEMP013096.1"/>
    </source>
</evidence>
<dbReference type="GO" id="GO:0005634">
    <property type="term" value="C:nucleus"/>
    <property type="evidence" value="ECO:0007669"/>
    <property type="project" value="UniProtKB-SubCell"/>
</dbReference>
<feature type="compositionally biased region" description="Polar residues" evidence="4">
    <location>
        <begin position="161"/>
        <end position="192"/>
    </location>
</feature>
<dbReference type="PROSITE" id="PS00345">
    <property type="entry name" value="ETS_DOMAIN_1"/>
    <property type="match status" value="1"/>
</dbReference>
<feature type="compositionally biased region" description="Polar residues" evidence="4">
    <location>
        <begin position="233"/>
        <end position="246"/>
    </location>
</feature>
<comment type="similarity">
    <text evidence="1 3">Belongs to the ETS family.</text>
</comment>
<dbReference type="RefSeq" id="XP_066913699.1">
    <property type="nucleotide sequence ID" value="XM_067057598.1"/>
</dbReference>